<dbReference type="AlphaFoldDB" id="A0AAX1NAJ3"/>
<sequence length="111" mass="12647">MTRRDLIPLKGQRLTFTATVGRMGTKSAFKGPPLPTVLLKNLSIKSDVVANHLWMNVGKQFMDLRLQPGDVIQFDARVTEYVKGYKGHRSDVHKPLEQDYKLERPTKIAKL</sequence>
<dbReference type="Proteomes" id="UP000678679">
    <property type="component" value="Chromosome 2"/>
</dbReference>
<dbReference type="RefSeq" id="WP_169665438.1">
    <property type="nucleotide sequence ID" value="NZ_CP076133.1"/>
</dbReference>
<proteinExistence type="predicted"/>
<accession>A0AAX1NAJ3</accession>
<protein>
    <submittedName>
        <fullName evidence="1">Uncharacterized protein</fullName>
    </submittedName>
</protein>
<dbReference type="EMBL" id="CP076133">
    <property type="protein sequence ID" value="QWG04546.1"/>
    <property type="molecule type" value="Genomic_DNA"/>
</dbReference>
<organism evidence="1 2">
    <name type="scientific">Flammeovirga yaeyamensis</name>
    <dbReference type="NCBI Taxonomy" id="367791"/>
    <lineage>
        <taxon>Bacteria</taxon>
        <taxon>Pseudomonadati</taxon>
        <taxon>Bacteroidota</taxon>
        <taxon>Cytophagia</taxon>
        <taxon>Cytophagales</taxon>
        <taxon>Flammeovirgaceae</taxon>
        <taxon>Flammeovirga</taxon>
    </lineage>
</organism>
<gene>
    <name evidence="1" type="ORF">KMW28_26990</name>
</gene>
<evidence type="ECO:0000313" key="1">
    <source>
        <dbReference type="EMBL" id="QWG04546.1"/>
    </source>
</evidence>
<keyword evidence="2" id="KW-1185">Reference proteome</keyword>
<reference evidence="1 2" key="1">
    <citation type="submission" date="2021-05" db="EMBL/GenBank/DDBJ databases">
        <title>Comparative genomic studies on the polysaccharide-degrading batcterial strains of the Flammeovirga genus.</title>
        <authorList>
            <person name="Zewei F."/>
            <person name="Zheng Z."/>
            <person name="Yu L."/>
            <person name="Ruyue G."/>
            <person name="Yanhong M."/>
            <person name="Yuanyuan C."/>
            <person name="Jingyan G."/>
            <person name="Wenjun H."/>
        </authorList>
    </citation>
    <scope>NUCLEOTIDE SEQUENCE [LARGE SCALE GENOMIC DNA]</scope>
    <source>
        <strain evidence="1 2">NBRC:100898</strain>
    </source>
</reference>
<name>A0AAX1NAJ3_9BACT</name>
<dbReference type="KEGG" id="fya:KMW28_26990"/>
<evidence type="ECO:0000313" key="2">
    <source>
        <dbReference type="Proteomes" id="UP000678679"/>
    </source>
</evidence>